<dbReference type="SUPFAM" id="SSF63867">
    <property type="entry name" value="MoeA C-terminal domain-like"/>
    <property type="match status" value="1"/>
</dbReference>
<comment type="pathway">
    <text evidence="3 13">Cofactor biosynthesis; molybdopterin biosynthesis.</text>
</comment>
<dbReference type="InterPro" id="IPR001453">
    <property type="entry name" value="MoaB/Mog_dom"/>
</dbReference>
<organism evidence="15 16">
    <name type="scientific">Yersinia pestis bv. Antiqua (strain Antiqua)</name>
    <dbReference type="NCBI Taxonomy" id="360102"/>
    <lineage>
        <taxon>Bacteria</taxon>
        <taxon>Pseudomonadati</taxon>
        <taxon>Pseudomonadota</taxon>
        <taxon>Gammaproteobacteria</taxon>
        <taxon>Enterobacterales</taxon>
        <taxon>Yersiniaceae</taxon>
        <taxon>Yersinia</taxon>
    </lineage>
</organism>
<dbReference type="EC" id="2.10.1.1" evidence="5 13"/>
<dbReference type="HOGENOM" id="CLU_010186_7_0_6"/>
<keyword evidence="11 13" id="KW-0501">Molybdenum cofactor biosynthesis</keyword>
<dbReference type="FunFam" id="3.40.980.10:FF:000004">
    <property type="entry name" value="Molybdopterin molybdenumtransferase"/>
    <property type="match status" value="1"/>
</dbReference>
<dbReference type="GO" id="GO:0046872">
    <property type="term" value="F:metal ion binding"/>
    <property type="evidence" value="ECO:0007669"/>
    <property type="project" value="UniProtKB-UniRule"/>
</dbReference>
<dbReference type="Gene3D" id="2.170.190.11">
    <property type="entry name" value="Molybdopterin biosynthesis moea protein, domain 3"/>
    <property type="match status" value="1"/>
</dbReference>
<evidence type="ECO:0000256" key="11">
    <source>
        <dbReference type="ARBA" id="ARBA00023150"/>
    </source>
</evidence>
<dbReference type="CDD" id="cd00887">
    <property type="entry name" value="MoeA"/>
    <property type="match status" value="1"/>
</dbReference>
<dbReference type="GO" id="GO:0005829">
    <property type="term" value="C:cytosol"/>
    <property type="evidence" value="ECO:0007669"/>
    <property type="project" value="TreeGrafter"/>
</dbReference>
<dbReference type="Gene3D" id="2.40.340.10">
    <property type="entry name" value="MoeA, C-terminal, domain IV"/>
    <property type="match status" value="1"/>
</dbReference>
<sequence length="424" mass="45251">MDHCNTSDLLSLEQALTKMLSQATPLPATEVIPLSEAAGRITASAITSPIAVPPFANSAMDGYAVRWHELSDEIPLPVAGVAFAGAPFKDVWPEKTCIRIMTGAPLPKGADAVVMQEHAVVSEQGVIFNSNIRIGQNIRLAGEDIQQGASVFPAGVKLGAAQLPLLASLGIAEIAVYRALKVAIFSTGDELQPIGHPLAEGQIYDTNRFAVRLMLQQLGCQIIDLGVIRDDQHALRAAFQQADTAADLVISSGGVSVGEADYTKQILDELGDIGFWKLAIKPGKPFAFGKLSNAWFCGLPGNPVSAALTFYQLVQPLLAKLSGHTEWHPPLRLKAKATTPLKKTPGRLDFQRGVFSSNADGQLEVRTTGHQGSHIFSSFSQGNCFIVLERERGSVAVGESVEIELFNELLGGNRPFAIHHPVGG</sequence>
<keyword evidence="10 13" id="KW-0460">Magnesium</keyword>
<comment type="catalytic activity">
    <reaction evidence="12">
        <text>adenylyl-molybdopterin + molybdate = Mo-molybdopterin + AMP + H(+)</text>
        <dbReference type="Rhea" id="RHEA:35047"/>
        <dbReference type="ChEBI" id="CHEBI:15378"/>
        <dbReference type="ChEBI" id="CHEBI:36264"/>
        <dbReference type="ChEBI" id="CHEBI:62727"/>
        <dbReference type="ChEBI" id="CHEBI:71302"/>
        <dbReference type="ChEBI" id="CHEBI:456215"/>
        <dbReference type="EC" id="2.10.1.1"/>
    </reaction>
</comment>
<dbReference type="Pfam" id="PF03454">
    <property type="entry name" value="MoeA_C"/>
    <property type="match status" value="1"/>
</dbReference>
<dbReference type="InterPro" id="IPR036135">
    <property type="entry name" value="MoeA_linker/N_sf"/>
</dbReference>
<evidence type="ECO:0000256" key="5">
    <source>
        <dbReference type="ARBA" id="ARBA00013269"/>
    </source>
</evidence>
<evidence type="ECO:0000259" key="14">
    <source>
        <dbReference type="SMART" id="SM00852"/>
    </source>
</evidence>
<dbReference type="SUPFAM" id="SSF63882">
    <property type="entry name" value="MoeA N-terminal region -like"/>
    <property type="match status" value="1"/>
</dbReference>
<dbReference type="FunFam" id="2.170.190.11:FF:000001">
    <property type="entry name" value="Molybdopterin molybdenumtransferase"/>
    <property type="match status" value="1"/>
</dbReference>
<evidence type="ECO:0000313" key="16">
    <source>
        <dbReference type="Proteomes" id="UP000001971"/>
    </source>
</evidence>
<dbReference type="NCBIfam" id="NF007960">
    <property type="entry name" value="PRK10680.1"/>
    <property type="match status" value="1"/>
</dbReference>
<dbReference type="InterPro" id="IPR005111">
    <property type="entry name" value="MoeA_C_domain_IV"/>
</dbReference>
<name>A0A0E1NV82_YERPA</name>
<evidence type="ECO:0000256" key="13">
    <source>
        <dbReference type="RuleBase" id="RU365090"/>
    </source>
</evidence>
<dbReference type="NCBIfam" id="TIGR00177">
    <property type="entry name" value="molyb_syn"/>
    <property type="match status" value="1"/>
</dbReference>
<evidence type="ECO:0000256" key="1">
    <source>
        <dbReference type="ARBA" id="ARBA00001946"/>
    </source>
</evidence>
<dbReference type="InterPro" id="IPR036425">
    <property type="entry name" value="MoaB/Mog-like_dom_sf"/>
</dbReference>
<dbReference type="UniPathway" id="UPA00344"/>
<dbReference type="FunFam" id="2.40.340.10:FF:000003">
    <property type="entry name" value="Molybdopterin molybdenumtransferase"/>
    <property type="match status" value="1"/>
</dbReference>
<dbReference type="InterPro" id="IPR038987">
    <property type="entry name" value="MoeA-like"/>
</dbReference>
<dbReference type="GeneID" id="57977073"/>
<dbReference type="SMART" id="SM00852">
    <property type="entry name" value="MoCF_biosynth"/>
    <property type="match status" value="1"/>
</dbReference>
<dbReference type="PROSITE" id="PS01079">
    <property type="entry name" value="MOCF_BIOSYNTHESIS_2"/>
    <property type="match status" value="1"/>
</dbReference>
<comment type="similarity">
    <text evidence="4 13">Belongs to the MoeA family.</text>
</comment>
<keyword evidence="8 13" id="KW-0808">Transferase</keyword>
<evidence type="ECO:0000256" key="7">
    <source>
        <dbReference type="ARBA" id="ARBA00022505"/>
    </source>
</evidence>
<reference evidence="15 16" key="1">
    <citation type="journal article" date="2006" name="J. Bacteriol.">
        <title>Complete genome sequence of Yersinia pestis strains Antiqua and Nepal516: evidence of gene reduction in an emerging pathogen.</title>
        <authorList>
            <person name="Chain P.S."/>
            <person name="Hu P."/>
            <person name="Malfatti S.A."/>
            <person name="Radnedge L."/>
            <person name="Larimer F."/>
            <person name="Vergez L.M."/>
            <person name="Worsham P."/>
            <person name="Chu M.C."/>
            <person name="Andersen G.L."/>
        </authorList>
    </citation>
    <scope>NUCLEOTIDE SEQUENCE [LARGE SCALE GENOMIC DNA]</scope>
    <source>
        <strain evidence="15 16">Antiqua</strain>
    </source>
</reference>
<evidence type="ECO:0000256" key="8">
    <source>
        <dbReference type="ARBA" id="ARBA00022679"/>
    </source>
</evidence>
<dbReference type="EMBL" id="CP000308">
    <property type="protein sequence ID" value="ABG12759.1"/>
    <property type="molecule type" value="Genomic_DNA"/>
</dbReference>
<dbReference type="Gene3D" id="3.40.980.10">
    <property type="entry name" value="MoaB/Mog-like domain"/>
    <property type="match status" value="1"/>
</dbReference>
<dbReference type="Pfam" id="PF03453">
    <property type="entry name" value="MoeA_N"/>
    <property type="match status" value="1"/>
</dbReference>
<evidence type="ECO:0000256" key="10">
    <source>
        <dbReference type="ARBA" id="ARBA00022842"/>
    </source>
</evidence>
<dbReference type="AlphaFoldDB" id="A0A0E1NV82"/>
<dbReference type="RefSeq" id="WP_002211949.1">
    <property type="nucleotide sequence ID" value="NC_008150.1"/>
</dbReference>
<dbReference type="InterPro" id="IPR036688">
    <property type="entry name" value="MoeA_C_domain_IV_sf"/>
</dbReference>
<dbReference type="KEGG" id="ypa:YPA_0791"/>
<feature type="domain" description="MoaB/Mog" evidence="14">
    <location>
        <begin position="183"/>
        <end position="320"/>
    </location>
</feature>
<evidence type="ECO:0000256" key="4">
    <source>
        <dbReference type="ARBA" id="ARBA00010763"/>
    </source>
</evidence>
<dbReference type="GO" id="GO:0006777">
    <property type="term" value="P:Mo-molybdopterin cofactor biosynthetic process"/>
    <property type="evidence" value="ECO:0007669"/>
    <property type="project" value="UniProtKB-UniRule"/>
</dbReference>
<dbReference type="SUPFAM" id="SSF53218">
    <property type="entry name" value="Molybdenum cofactor biosynthesis proteins"/>
    <property type="match status" value="1"/>
</dbReference>
<gene>
    <name evidence="15" type="ordered locus">YPA_0791</name>
</gene>
<evidence type="ECO:0000256" key="12">
    <source>
        <dbReference type="ARBA" id="ARBA00047317"/>
    </source>
</evidence>
<keyword evidence="7 13" id="KW-0500">Molybdenum</keyword>
<evidence type="ECO:0000256" key="2">
    <source>
        <dbReference type="ARBA" id="ARBA00002901"/>
    </source>
</evidence>
<protein>
    <recommendedName>
        <fullName evidence="6 13">Molybdopterin molybdenumtransferase</fullName>
        <ecNumber evidence="5 13">2.10.1.1</ecNumber>
    </recommendedName>
</protein>
<dbReference type="PATRIC" id="fig|360102.15.peg.3837"/>
<dbReference type="NCBIfam" id="NF045515">
    <property type="entry name" value="Glp_gephyrin"/>
    <property type="match status" value="1"/>
</dbReference>
<accession>A0A0E1NV82</accession>
<evidence type="ECO:0000256" key="6">
    <source>
        <dbReference type="ARBA" id="ARBA00021108"/>
    </source>
</evidence>
<comment type="cofactor">
    <cofactor evidence="1 13">
        <name>Mg(2+)</name>
        <dbReference type="ChEBI" id="CHEBI:18420"/>
    </cofactor>
</comment>
<evidence type="ECO:0000313" key="15">
    <source>
        <dbReference type="EMBL" id="ABG12759.1"/>
    </source>
</evidence>
<evidence type="ECO:0000256" key="9">
    <source>
        <dbReference type="ARBA" id="ARBA00022723"/>
    </source>
</evidence>
<dbReference type="Proteomes" id="UP000001971">
    <property type="component" value="Chromosome"/>
</dbReference>
<dbReference type="GO" id="GO:0061599">
    <property type="term" value="F:molybdopterin molybdotransferase activity"/>
    <property type="evidence" value="ECO:0007669"/>
    <property type="project" value="UniProtKB-UniRule"/>
</dbReference>
<evidence type="ECO:0000256" key="3">
    <source>
        <dbReference type="ARBA" id="ARBA00005046"/>
    </source>
</evidence>
<dbReference type="Pfam" id="PF00994">
    <property type="entry name" value="MoCF_biosynth"/>
    <property type="match status" value="1"/>
</dbReference>
<dbReference type="PANTHER" id="PTHR10192:SF5">
    <property type="entry name" value="GEPHYRIN"/>
    <property type="match status" value="1"/>
</dbReference>
<proteinExistence type="inferred from homology"/>
<dbReference type="Gene3D" id="3.90.105.10">
    <property type="entry name" value="Molybdopterin biosynthesis moea protein, domain 2"/>
    <property type="match status" value="1"/>
</dbReference>
<dbReference type="InterPro" id="IPR008284">
    <property type="entry name" value="MoCF_biosynth_CS"/>
</dbReference>
<keyword evidence="9 13" id="KW-0479">Metal-binding</keyword>
<comment type="function">
    <text evidence="2 13">Catalyzes the insertion of molybdate into adenylated molybdopterin with the concomitant release of AMP.</text>
</comment>
<dbReference type="InterPro" id="IPR005110">
    <property type="entry name" value="MoeA_linker/N"/>
</dbReference>
<dbReference type="PANTHER" id="PTHR10192">
    <property type="entry name" value="MOLYBDOPTERIN BIOSYNTHESIS PROTEIN"/>
    <property type="match status" value="1"/>
</dbReference>